<dbReference type="SUPFAM" id="SSF53756">
    <property type="entry name" value="UDP-Glycosyltransferase/glycogen phosphorylase"/>
    <property type="match status" value="1"/>
</dbReference>
<dbReference type="RefSeq" id="WP_307409840.1">
    <property type="nucleotide sequence ID" value="NZ_JAUSTW010000005.1"/>
</dbReference>
<dbReference type="PANTHER" id="PTHR46401">
    <property type="entry name" value="GLYCOSYLTRANSFERASE WBBK-RELATED"/>
    <property type="match status" value="1"/>
</dbReference>
<dbReference type="InterPro" id="IPR028098">
    <property type="entry name" value="Glyco_trans_4-like_N"/>
</dbReference>
<evidence type="ECO:0000259" key="2">
    <source>
        <dbReference type="Pfam" id="PF13439"/>
    </source>
</evidence>
<proteinExistence type="predicted"/>
<feature type="domain" description="Glycosyltransferase subfamily 4-like N-terminal" evidence="2">
    <location>
        <begin position="17"/>
        <end position="167"/>
    </location>
</feature>
<keyword evidence="4" id="KW-1185">Reference proteome</keyword>
<dbReference type="EMBL" id="JAUSTW010000005">
    <property type="protein sequence ID" value="MDQ0200224.1"/>
    <property type="molecule type" value="Genomic_DNA"/>
</dbReference>
<reference evidence="3 4" key="1">
    <citation type="submission" date="2023-07" db="EMBL/GenBank/DDBJ databases">
        <title>Genomic Encyclopedia of Type Strains, Phase IV (KMG-IV): sequencing the most valuable type-strain genomes for metagenomic binning, comparative biology and taxonomic classification.</title>
        <authorList>
            <person name="Goeker M."/>
        </authorList>
    </citation>
    <scope>NUCLEOTIDE SEQUENCE [LARGE SCALE GENOMIC DNA]</scope>
    <source>
        <strain evidence="3 4">DSM 27594</strain>
    </source>
</reference>
<keyword evidence="1" id="KW-0808">Transferase</keyword>
<protein>
    <recommendedName>
        <fullName evidence="2">Glycosyltransferase subfamily 4-like N-terminal domain-containing protein</fullName>
    </recommendedName>
</protein>
<gene>
    <name evidence="3" type="ORF">J2S10_003407</name>
</gene>
<evidence type="ECO:0000313" key="4">
    <source>
        <dbReference type="Proteomes" id="UP001224122"/>
    </source>
</evidence>
<sequence>MKIGLDARGAIWYRGTGIGTYTYQLVKALYSIDKRNEYRFFWPGDEFQNLIPCKYEVFQSIELNKDRFWEEVRIPTRVAQEKIDLYHVPQNGIGLPKTKHCQQVATVHDLIPFIYPETSSSEYLLIFQNEMPRIMEQCDLIITVSEFSKRDIQRYFNLPDEKIAIIYEAAEDIYQPIEKNKAKNFVKQ</sequence>
<organism evidence="3 4">
    <name type="scientific">Neobacillus ginsengisoli</name>
    <dbReference type="NCBI Taxonomy" id="904295"/>
    <lineage>
        <taxon>Bacteria</taxon>
        <taxon>Bacillati</taxon>
        <taxon>Bacillota</taxon>
        <taxon>Bacilli</taxon>
        <taxon>Bacillales</taxon>
        <taxon>Bacillaceae</taxon>
        <taxon>Neobacillus</taxon>
    </lineage>
</organism>
<evidence type="ECO:0000313" key="3">
    <source>
        <dbReference type="EMBL" id="MDQ0200224.1"/>
    </source>
</evidence>
<evidence type="ECO:0000256" key="1">
    <source>
        <dbReference type="ARBA" id="ARBA00022679"/>
    </source>
</evidence>
<dbReference type="Gene3D" id="3.40.50.2000">
    <property type="entry name" value="Glycogen Phosphorylase B"/>
    <property type="match status" value="1"/>
</dbReference>
<dbReference type="Pfam" id="PF13439">
    <property type="entry name" value="Glyco_transf_4"/>
    <property type="match status" value="1"/>
</dbReference>
<name>A0ABT9XXC7_9BACI</name>
<accession>A0ABT9XXC7</accession>
<dbReference type="Proteomes" id="UP001224122">
    <property type="component" value="Unassembled WGS sequence"/>
</dbReference>
<dbReference type="PANTHER" id="PTHR46401:SF2">
    <property type="entry name" value="GLYCOSYLTRANSFERASE WBBK-RELATED"/>
    <property type="match status" value="1"/>
</dbReference>
<comment type="caution">
    <text evidence="3">The sequence shown here is derived from an EMBL/GenBank/DDBJ whole genome shotgun (WGS) entry which is preliminary data.</text>
</comment>